<evidence type="ECO:0000256" key="3">
    <source>
        <dbReference type="ARBA" id="ARBA00022490"/>
    </source>
</evidence>
<keyword evidence="5" id="KW-0288">FMN</keyword>
<feature type="non-terminal residue" evidence="11">
    <location>
        <position position="675"/>
    </location>
</feature>
<keyword evidence="7" id="KW-0521">NADP</keyword>
<dbReference type="HAMAP" id="MF_03178">
    <property type="entry name" value="NDOR1"/>
    <property type="match status" value="1"/>
</dbReference>
<dbReference type="InterPro" id="IPR001433">
    <property type="entry name" value="OxRdtase_FAD/NAD-bd"/>
</dbReference>
<evidence type="ECO:0000259" key="10">
    <source>
        <dbReference type="PROSITE" id="PS51384"/>
    </source>
</evidence>
<dbReference type="SUPFAM" id="SSF52343">
    <property type="entry name" value="Ferredoxin reductase-like, C-terminal NADP-linked domain"/>
    <property type="match status" value="1"/>
</dbReference>
<dbReference type="InterPro" id="IPR029039">
    <property type="entry name" value="Flavoprotein-like_sf"/>
</dbReference>
<dbReference type="Gene3D" id="1.20.990.10">
    <property type="entry name" value="NADPH-cytochrome p450 Reductase, Chain A, domain 3"/>
    <property type="match status" value="1"/>
</dbReference>
<dbReference type="InterPro" id="IPR001094">
    <property type="entry name" value="Flavdoxin-like"/>
</dbReference>
<keyword evidence="8" id="KW-0560">Oxidoreductase</keyword>
<evidence type="ECO:0000256" key="6">
    <source>
        <dbReference type="ARBA" id="ARBA00022827"/>
    </source>
</evidence>
<dbReference type="PROSITE" id="PS51384">
    <property type="entry name" value="FAD_FR"/>
    <property type="match status" value="1"/>
</dbReference>
<evidence type="ECO:0000256" key="1">
    <source>
        <dbReference type="ARBA" id="ARBA00001917"/>
    </source>
</evidence>
<dbReference type="InterPro" id="IPR001709">
    <property type="entry name" value="Flavoprot_Pyr_Nucl_cyt_Rdtase"/>
</dbReference>
<dbReference type="GO" id="GO:0005829">
    <property type="term" value="C:cytosol"/>
    <property type="evidence" value="ECO:0007669"/>
    <property type="project" value="TreeGrafter"/>
</dbReference>
<keyword evidence="6" id="KW-0274">FAD</keyword>
<dbReference type="GO" id="GO:0050660">
    <property type="term" value="F:flavin adenine dinucleotide binding"/>
    <property type="evidence" value="ECO:0007669"/>
    <property type="project" value="TreeGrafter"/>
</dbReference>
<dbReference type="Pfam" id="PF00667">
    <property type="entry name" value="FAD_binding_1"/>
    <property type="match status" value="1"/>
</dbReference>
<dbReference type="EMBL" id="QLNT01000008">
    <property type="protein sequence ID" value="KAF3072380.1"/>
    <property type="molecule type" value="Genomic_DNA"/>
</dbReference>
<keyword evidence="4" id="KW-0285">Flavoprotein</keyword>
<dbReference type="InterPro" id="IPR003097">
    <property type="entry name" value="CysJ-like_FAD-binding"/>
</dbReference>
<comment type="caution">
    <text evidence="11">The sequence shown here is derived from an EMBL/GenBank/DDBJ whole genome shotgun (WGS) entry which is preliminary data.</text>
</comment>
<evidence type="ECO:0000256" key="8">
    <source>
        <dbReference type="ARBA" id="ARBA00023002"/>
    </source>
</evidence>
<dbReference type="InterPro" id="IPR039261">
    <property type="entry name" value="FNR_nucleotide-bd"/>
</dbReference>
<feature type="domain" description="FAD-binding FR-type" evidence="10">
    <location>
        <begin position="277"/>
        <end position="533"/>
    </location>
</feature>
<evidence type="ECO:0000313" key="12">
    <source>
        <dbReference type="Proteomes" id="UP000801864"/>
    </source>
</evidence>
<dbReference type="PROSITE" id="PS50902">
    <property type="entry name" value="FLAVODOXIN_LIKE"/>
    <property type="match status" value="1"/>
</dbReference>
<dbReference type="GO" id="GO:0160246">
    <property type="term" value="F:NADPH-iron-sulfur [2Fe-2S] protein oxidoreductase activity"/>
    <property type="evidence" value="ECO:0007669"/>
    <property type="project" value="InterPro"/>
</dbReference>
<dbReference type="Gene3D" id="3.40.50.360">
    <property type="match status" value="1"/>
</dbReference>
<keyword evidence="12" id="KW-1185">Reference proteome</keyword>
<dbReference type="PRINTS" id="PR00369">
    <property type="entry name" value="FLAVODOXIN"/>
</dbReference>
<evidence type="ECO:0000259" key="9">
    <source>
        <dbReference type="PROSITE" id="PS50902"/>
    </source>
</evidence>
<dbReference type="PANTHER" id="PTHR19384:SF10">
    <property type="entry name" value="NADPH-DEPENDENT DIFLAVIN OXIDOREDUCTASE 1"/>
    <property type="match status" value="1"/>
</dbReference>
<dbReference type="PANTHER" id="PTHR19384">
    <property type="entry name" value="NITRIC OXIDE SYNTHASE-RELATED"/>
    <property type="match status" value="1"/>
</dbReference>
<dbReference type="Pfam" id="PF00258">
    <property type="entry name" value="Flavodoxin_1"/>
    <property type="match status" value="1"/>
</dbReference>
<dbReference type="Gene3D" id="3.40.50.80">
    <property type="entry name" value="Nucleotide-binding domain of ferredoxin-NADP reductase (FNR) module"/>
    <property type="match status" value="1"/>
</dbReference>
<dbReference type="Pfam" id="PF00175">
    <property type="entry name" value="NAD_binding_1"/>
    <property type="match status" value="1"/>
</dbReference>
<evidence type="ECO:0000256" key="4">
    <source>
        <dbReference type="ARBA" id="ARBA00022630"/>
    </source>
</evidence>
<dbReference type="Gene3D" id="2.40.30.10">
    <property type="entry name" value="Translation factors"/>
    <property type="match status" value="1"/>
</dbReference>
<organism evidence="11 12">
    <name type="scientific">Trichoderma lentiforme</name>
    <dbReference type="NCBI Taxonomy" id="1567552"/>
    <lineage>
        <taxon>Eukaryota</taxon>
        <taxon>Fungi</taxon>
        <taxon>Dikarya</taxon>
        <taxon>Ascomycota</taxon>
        <taxon>Pezizomycotina</taxon>
        <taxon>Sordariomycetes</taxon>
        <taxon>Hypocreomycetidae</taxon>
        <taxon>Hypocreales</taxon>
        <taxon>Hypocreaceae</taxon>
        <taxon>Trichoderma</taxon>
    </lineage>
</organism>
<dbReference type="SUPFAM" id="SSF52218">
    <property type="entry name" value="Flavoproteins"/>
    <property type="match status" value="1"/>
</dbReference>
<dbReference type="InterPro" id="IPR023173">
    <property type="entry name" value="NADPH_Cyt_P450_Rdtase_alpha"/>
</dbReference>
<evidence type="ECO:0000313" key="11">
    <source>
        <dbReference type="EMBL" id="KAF3072380.1"/>
    </source>
</evidence>
<dbReference type="Proteomes" id="UP000801864">
    <property type="component" value="Unassembled WGS sequence"/>
</dbReference>
<reference evidence="11 12" key="1">
    <citation type="submission" date="2018-06" db="EMBL/GenBank/DDBJ databases">
        <title>Genome analysis of cellulolytic fungus Trichoderma lentiforme CFAM-422.</title>
        <authorList>
            <person name="Steindorff A.S."/>
            <person name="Formighieri E.F."/>
            <person name="Midorikawa G.E.O."/>
            <person name="Tamietti M.S."/>
            <person name="Ramos E.Z."/>
            <person name="Silva A.S."/>
            <person name="Bon E.P.S."/>
            <person name="Mendes T.D."/>
            <person name="Damaso M.C.T."/>
            <person name="Favaro L.C.L."/>
        </authorList>
    </citation>
    <scope>NUCLEOTIDE SEQUENCE [LARGE SCALE GENOMIC DNA]</scope>
    <source>
        <strain evidence="11 12">CFAM-422</strain>
    </source>
</reference>
<gene>
    <name evidence="11" type="ORF">CFAM422_005491</name>
</gene>
<dbReference type="PRINTS" id="PR00371">
    <property type="entry name" value="FPNCR"/>
</dbReference>
<evidence type="ECO:0000256" key="7">
    <source>
        <dbReference type="ARBA" id="ARBA00022857"/>
    </source>
</evidence>
<dbReference type="InterPro" id="IPR028879">
    <property type="entry name" value="NDOR1"/>
</dbReference>
<dbReference type="InterPro" id="IPR008254">
    <property type="entry name" value="Flavodoxin/NO_synth"/>
</dbReference>
<accession>A0A9P4XH32</accession>
<evidence type="ECO:0000256" key="5">
    <source>
        <dbReference type="ARBA" id="ARBA00022643"/>
    </source>
</evidence>
<dbReference type="InterPro" id="IPR017927">
    <property type="entry name" value="FAD-bd_FR_type"/>
</dbReference>
<sequence>NGSTPAVRSGEEAILSTPCESYTFLASTHSSSDRSDWRSAVHPPLVAMASQERSVLVLYGSETGNAQDIAEELGRLCQRLHFESHVSELDATDLNALLQHQLVIFVISTTGQGDMPHNSLLFWKKLLRKKLPPNCLSRLKYTCFGLGDSTYLKFNWAARKLVRRLDQLGAATFIDAYEADEQFPDGKLTRYLSSIDGSFVRWAEDLKKHLLEHYPPPSGLEPIPDDTILPPRWSLAPALNALSEKIQEVNVSSLSIDQANATLTEPNLPPTGLLPIPAGWTATLTKNERLTPQEHWQDVRLASFDIPAHQSGERVRCVPGDCLTLYPKNFPHDVQKLIDLMDWNDVADRLLDLSACPSLPHNLYAPASCTLRDLLLNNIDITAIPRRSFLKNMSYFSSDEYHRERLLEFNMPEYMDEYFDYATRSRRSIIEVLDEFTSVKIPAERLLDVFPLIRGRDFSIANGGTSAIHPSMAGATRVDLLVAMVKYRTVLRKPREGLCSRYLASLLPGATLRVSYKAVLSPIHGAVNAQRPLIAMATGTGVAPVRCLVHERLTHPSPAPMIIFFGNRNRAADYFFEDEWRALAEDAAKKNSQLLVFTAFSRDQREKVYVQDLVRQEAPRLEELIPQKAIFAVCGGSTRMADACKRAVFDPFTENEDEEARKEMLGAITWWQEIW</sequence>
<dbReference type="InterPro" id="IPR017938">
    <property type="entry name" value="Riboflavin_synthase-like_b-brl"/>
</dbReference>
<name>A0A9P4XH32_9HYPO</name>
<dbReference type="GO" id="GO:0010181">
    <property type="term" value="F:FMN binding"/>
    <property type="evidence" value="ECO:0007669"/>
    <property type="project" value="InterPro"/>
</dbReference>
<proteinExistence type="inferred from homology"/>
<comment type="cofactor">
    <cofactor evidence="1">
        <name>FMN</name>
        <dbReference type="ChEBI" id="CHEBI:58210"/>
    </cofactor>
</comment>
<protein>
    <submittedName>
        <fullName evidence="11">NADPH-dependent diflavin oxidoreductase 1</fullName>
    </submittedName>
</protein>
<evidence type="ECO:0000256" key="2">
    <source>
        <dbReference type="ARBA" id="ARBA00001974"/>
    </source>
</evidence>
<dbReference type="SUPFAM" id="SSF63380">
    <property type="entry name" value="Riboflavin synthase domain-like"/>
    <property type="match status" value="1"/>
</dbReference>
<keyword evidence="3" id="KW-0963">Cytoplasm</keyword>
<dbReference type="AlphaFoldDB" id="A0A9P4XH32"/>
<feature type="domain" description="Flavodoxin-like" evidence="9">
    <location>
        <begin position="55"/>
        <end position="207"/>
    </location>
</feature>
<comment type="cofactor">
    <cofactor evidence="2">
        <name>FAD</name>
        <dbReference type="ChEBI" id="CHEBI:57692"/>
    </cofactor>
</comment>